<evidence type="ECO:0000256" key="1">
    <source>
        <dbReference type="SAM" id="MobiDB-lite"/>
    </source>
</evidence>
<dbReference type="AlphaFoldDB" id="A5AWM7"/>
<name>A5AWM7_VITVI</name>
<dbReference type="Gene3D" id="3.30.70.270">
    <property type="match status" value="1"/>
</dbReference>
<dbReference type="InterPro" id="IPR053134">
    <property type="entry name" value="RNA-dir_DNA_polymerase"/>
</dbReference>
<sequence length="646" mass="74233">MGPMTHSKAKSTSSLSTKQTSESACLLKPVRMRDEHQPLITLIFLGAKSHSPHNRVNFPSTLKDFGDKSPCFVTDANYSTNSHSRSLTRMSNEESYFNCFDSFTSPFLMNMLVMTIDTTSVKGRLAKMACAIAKLTKMVEEKDMQIVSLINKVEAQVQNTGESSQELNYLSNVASSLNDVPHASRIVRVERQTMEFASIASLFVQQLQDMIANTIRAQYGGPSQSTLMYSKPYTKRIDNLRTPKNIIELPKCKRPKEMGRVNGPNYCHHHQIINHHVEKCFILKYLTMKLAKQRRIHLDLDEVVESNHDTITFGSFDPILLHVPLKKLGACASTIQCKSPKPKQTQVSCQDSLHRLCSDNKSMSYDEEDWTLVTRRKPRKKQVSHSYPNLPRKRQHEWNTRQHSKKKQKKTSDCTNKRPFGPKTHHPYHLKGILPPMEVLPTIILSTGKAKLKRKVEQLKWSIIVITKQLDEECHKDVEESSTHTSYHAKIKTEFDKLIEVGFIREVKYPTCIVNIILIKKKNGQICVCVDFRYLNNDCLKDDFPLPIIELMVDAIIGPKALSFMDGLSRYNQIRMVPRDEELTTFRTPKGIYYYKVMPFRLKNEGFIVRHRGIEVDQSKIATIRDMLESRNLQELRSLHGHLAFI</sequence>
<accession>A5AWM7</accession>
<protein>
    <recommendedName>
        <fullName evidence="3">Transposon Ty3-I Gag-Pol polyprotein</fullName>
    </recommendedName>
</protein>
<dbReference type="InterPro" id="IPR043128">
    <property type="entry name" value="Rev_trsase/Diguanyl_cyclase"/>
</dbReference>
<feature type="region of interest" description="Disordered" evidence="1">
    <location>
        <begin position="1"/>
        <end position="22"/>
    </location>
</feature>
<proteinExistence type="predicted"/>
<feature type="compositionally biased region" description="Low complexity" evidence="1">
    <location>
        <begin position="10"/>
        <end position="22"/>
    </location>
</feature>
<dbReference type="Gene3D" id="3.10.10.10">
    <property type="entry name" value="HIV Type 1 Reverse Transcriptase, subunit A, domain 1"/>
    <property type="match status" value="1"/>
</dbReference>
<dbReference type="CDD" id="cd01647">
    <property type="entry name" value="RT_LTR"/>
    <property type="match status" value="1"/>
</dbReference>
<dbReference type="PANTHER" id="PTHR24559:SF439">
    <property type="entry name" value="RETROTRANSPOSON, UNCLASSIFIED-LIKE PROTEIN"/>
    <property type="match status" value="1"/>
</dbReference>
<reference evidence="2" key="1">
    <citation type="journal article" date="2007" name="PLoS ONE">
        <title>The first genome sequence of an elite grapevine cultivar (Pinot noir Vitis vinifera L.): coping with a highly heterozygous genome.</title>
        <authorList>
            <person name="Velasco R."/>
            <person name="Zharkikh A."/>
            <person name="Troggio M."/>
            <person name="Cartwright D.A."/>
            <person name="Cestaro A."/>
            <person name="Pruss D."/>
            <person name="Pindo M."/>
            <person name="FitzGerald L.M."/>
            <person name="Vezzulli S."/>
            <person name="Reid J."/>
            <person name="Malacarne G."/>
            <person name="Iliev D."/>
            <person name="Coppola G."/>
            <person name="Wardell B."/>
            <person name="Micheletti D."/>
            <person name="Macalma T."/>
            <person name="Facci M."/>
            <person name="Mitchell J.T."/>
            <person name="Perazzolli M."/>
            <person name="Eldredge G."/>
            <person name="Gatto P."/>
            <person name="Oyzerski R."/>
            <person name="Moretto M."/>
            <person name="Gutin N."/>
            <person name="Stefanini M."/>
            <person name="Chen Y."/>
            <person name="Segala C."/>
            <person name="Davenport C."/>
            <person name="Dematte L."/>
            <person name="Mraz A."/>
            <person name="Battilana J."/>
            <person name="Stormo K."/>
            <person name="Costa F."/>
            <person name="Tao Q."/>
            <person name="Si-Ammour A."/>
            <person name="Harkins T."/>
            <person name="Lackey A."/>
            <person name="Perbost C."/>
            <person name="Taillon B."/>
            <person name="Stella A."/>
            <person name="Solovyev V."/>
            <person name="Fawcett J.A."/>
            <person name="Sterck L."/>
            <person name="Vandepoele K."/>
            <person name="Grando S.M."/>
            <person name="Toppo S."/>
            <person name="Moser C."/>
            <person name="Lanchbury J."/>
            <person name="Bogden R."/>
            <person name="Skolnick M."/>
            <person name="Sgaramella V."/>
            <person name="Bhatnagar S.K."/>
            <person name="Fontana P."/>
            <person name="Gutin A."/>
            <person name="Van de Peer Y."/>
            <person name="Salamini F."/>
            <person name="Viola R."/>
        </authorList>
    </citation>
    <scope>NUCLEOTIDE SEQUENCE</scope>
</reference>
<dbReference type="SUPFAM" id="SSF56672">
    <property type="entry name" value="DNA/RNA polymerases"/>
    <property type="match status" value="1"/>
</dbReference>
<dbReference type="EMBL" id="AM438313">
    <property type="protein sequence ID" value="CAN64983.1"/>
    <property type="molecule type" value="Genomic_DNA"/>
</dbReference>
<dbReference type="InterPro" id="IPR043502">
    <property type="entry name" value="DNA/RNA_pol_sf"/>
</dbReference>
<evidence type="ECO:0000313" key="2">
    <source>
        <dbReference type="EMBL" id="CAN64983.1"/>
    </source>
</evidence>
<feature type="region of interest" description="Disordered" evidence="1">
    <location>
        <begin position="376"/>
        <end position="428"/>
    </location>
</feature>
<organism evidence="2">
    <name type="scientific">Vitis vinifera</name>
    <name type="common">Grape</name>
    <dbReference type="NCBI Taxonomy" id="29760"/>
    <lineage>
        <taxon>Eukaryota</taxon>
        <taxon>Viridiplantae</taxon>
        <taxon>Streptophyta</taxon>
        <taxon>Embryophyta</taxon>
        <taxon>Tracheophyta</taxon>
        <taxon>Spermatophyta</taxon>
        <taxon>Magnoliopsida</taxon>
        <taxon>eudicotyledons</taxon>
        <taxon>Gunneridae</taxon>
        <taxon>Pentapetalae</taxon>
        <taxon>rosids</taxon>
        <taxon>Vitales</taxon>
        <taxon>Vitaceae</taxon>
        <taxon>Viteae</taxon>
        <taxon>Vitis</taxon>
    </lineage>
</organism>
<gene>
    <name evidence="2" type="ORF">VITISV_042547</name>
</gene>
<dbReference type="PANTHER" id="PTHR24559">
    <property type="entry name" value="TRANSPOSON TY3-I GAG-POL POLYPROTEIN"/>
    <property type="match status" value="1"/>
</dbReference>
<evidence type="ECO:0008006" key="3">
    <source>
        <dbReference type="Google" id="ProtNLM"/>
    </source>
</evidence>